<feature type="transmembrane region" description="Helical" evidence="2">
    <location>
        <begin position="388"/>
        <end position="409"/>
    </location>
</feature>
<proteinExistence type="predicted"/>
<feature type="transmembrane region" description="Helical" evidence="2">
    <location>
        <begin position="1116"/>
        <end position="1137"/>
    </location>
</feature>
<evidence type="ECO:0000313" key="3">
    <source>
        <dbReference type="EMBL" id="CAE7525601.1"/>
    </source>
</evidence>
<feature type="region of interest" description="Disordered" evidence="1">
    <location>
        <begin position="82"/>
        <end position="122"/>
    </location>
</feature>
<feature type="region of interest" description="Disordered" evidence="1">
    <location>
        <begin position="1"/>
        <end position="23"/>
    </location>
</feature>
<evidence type="ECO:0000256" key="2">
    <source>
        <dbReference type="SAM" id="Phobius"/>
    </source>
</evidence>
<dbReference type="EMBL" id="CAJNIZ010030691">
    <property type="protein sequence ID" value="CAE7525601.1"/>
    <property type="molecule type" value="Genomic_DNA"/>
</dbReference>
<name>A0A812TGC4_SYMPI</name>
<organism evidence="3 4">
    <name type="scientific">Symbiodinium pilosum</name>
    <name type="common">Dinoflagellate</name>
    <dbReference type="NCBI Taxonomy" id="2952"/>
    <lineage>
        <taxon>Eukaryota</taxon>
        <taxon>Sar</taxon>
        <taxon>Alveolata</taxon>
        <taxon>Dinophyceae</taxon>
        <taxon>Suessiales</taxon>
        <taxon>Symbiodiniaceae</taxon>
        <taxon>Symbiodinium</taxon>
    </lineage>
</organism>
<keyword evidence="2" id="KW-0812">Transmembrane</keyword>
<gene>
    <name evidence="3" type="ORF">SPIL2461_LOCUS13799</name>
</gene>
<feature type="compositionally biased region" description="Low complexity" evidence="1">
    <location>
        <begin position="104"/>
        <end position="122"/>
    </location>
</feature>
<protein>
    <submittedName>
        <fullName evidence="3">Uncharacterized protein</fullName>
    </submittedName>
</protein>
<feature type="compositionally biased region" description="Basic and acidic residues" evidence="1">
    <location>
        <begin position="786"/>
        <end position="795"/>
    </location>
</feature>
<feature type="compositionally biased region" description="Polar residues" evidence="1">
    <location>
        <begin position="92"/>
        <end position="103"/>
    </location>
</feature>
<comment type="caution">
    <text evidence="3">The sequence shown here is derived from an EMBL/GenBank/DDBJ whole genome shotgun (WGS) entry which is preliminary data.</text>
</comment>
<dbReference type="OrthoDB" id="421498at2759"/>
<dbReference type="Proteomes" id="UP000649617">
    <property type="component" value="Unassembled WGS sequence"/>
</dbReference>
<feature type="transmembrane region" description="Helical" evidence="2">
    <location>
        <begin position="305"/>
        <end position="330"/>
    </location>
</feature>
<feature type="compositionally biased region" description="Low complexity" evidence="1">
    <location>
        <begin position="813"/>
        <end position="822"/>
    </location>
</feature>
<feature type="compositionally biased region" description="Polar residues" evidence="1">
    <location>
        <begin position="11"/>
        <end position="21"/>
    </location>
</feature>
<sequence>MPIPAIPSPGDTESNFESNNHPGDVRSIAIEVTPHANLHEVEDVQKMDFVSSKGSSTPRSKGCSGITARLGTIEKQLGLSNAHDAKLDSNHPTRSGSAVTSRESVGSVASVGSVGTTRTEGRTTPVTFEESAWNIPLVLGLADVGWFDTVFAVLLVLLNLVMQGSFSVILLSEYFMGEPFDTKVQSAKDWRTSIAHDSRYLDLAGTSLVSRVCAGDGSLILSTVQATLIEHINDFLGLQPEEFAMNVWQPGTLLCMLCILLWSLCVYKEFRKIWHALEAATHIAKASETDFRDNTIFTLSWGRALALLITYIIRLGIASVLLVAGILWLARTTSIEELMLNAVALNAILDVDEFLFAGMTPIKIQHAIQDLEPIKVSYSHRRSQTESMFQLIAVTVTALTAYMFLLVPLGDTMLTVKRELCDGQRDFVVSYSTDTQISYGLTTQDLEAVRGSYDMSPIERAVMAHKGTPSSLLKDYPRTIYFLPDKRAFNAEIDRTLLEFGMQWSFCMEVAILQETGRFHGDRALMPIMENFLRNAATALGRLDARTCGQLADLCGRPDARLLRTICGDTCACTSPVSNPWYKVEEQGCAKPCLEFAERTLENRSCQDVPANDEAWRDFWNHYADALVGFYGQGVTQTALYAKVACQATAQPAAPATATSLLFEPQDVQVVFRQCEKLKISMRLCFTNCMVVSRASKRPDADFQKLSFIVPMSDEDLYVQMQEQHQLRADEKKGWGDFDTESNFESNLDPVEDELRQLQRQFDAEILRITARLGTIEKQLGLSNAHDAKPEELNHPTRSGSAVTGRESVGSAGTTRTEGRTTPVTFEESAWNIPLVLGLADVGWFDTVFAVLLVLLNLVMQGSFSVILLSESRLFRGVFGFASGLPYEDQEITISRGILHGRTLRHQGAERKGLAHKHLGRQAFFTFALEALSQTETGIAHDARYLDLAGTSLVSRVCAGDGSLILSTVQATLIEHINDFLGLQPEEFAMNVWQPGTLLCMLCILLWSLCVYKASETDFRDSTIFTLSWGRALALLITYIIRAGIASVLLVAGILWLARTTSIEELMLNAVALNAILDVDEFLFAGMTPIKIQHAIQDLEPIKVSYSHRRSQIESMVQLLAVMATVLTAYLFLLVPLGDTMLTVKRELCDGQRDFVVSYSTETQISFGLDTQDLEVVRSTYDLSPVERAVMSHKGTPSSTPNFEKPPLASEGMEVMVLEETGQLHQDPALQPIVETILRNAATALGRPTATTCAELADLCGRPDARLLRITCGTTCGCTSPVSNPWYKVEEQGCARPCLEWAELALPNVSCQDVPASDQAWRDFWNHYADALIGFYGQGVTQTAFFFGVADTVRGFLTFGCPFMDTVPTELLTNSPWCTGRPDLFRPLASLCPVQCGCRNDSPTTLANGLPSYCPASCAGNSSSTLL</sequence>
<keyword evidence="2" id="KW-0472">Membrane</keyword>
<evidence type="ECO:0000256" key="1">
    <source>
        <dbReference type="SAM" id="MobiDB-lite"/>
    </source>
</evidence>
<feature type="transmembrane region" description="Helical" evidence="2">
    <location>
        <begin position="848"/>
        <end position="869"/>
    </location>
</feature>
<keyword evidence="4" id="KW-1185">Reference proteome</keyword>
<keyword evidence="2" id="KW-1133">Transmembrane helix</keyword>
<accession>A0A812TGC4</accession>
<feature type="transmembrane region" description="Helical" evidence="2">
    <location>
        <begin position="992"/>
        <end position="1012"/>
    </location>
</feature>
<evidence type="ECO:0000313" key="4">
    <source>
        <dbReference type="Proteomes" id="UP000649617"/>
    </source>
</evidence>
<feature type="region of interest" description="Disordered" evidence="1">
    <location>
        <begin position="784"/>
        <end position="822"/>
    </location>
</feature>
<reference evidence="3" key="1">
    <citation type="submission" date="2021-02" db="EMBL/GenBank/DDBJ databases">
        <authorList>
            <person name="Dougan E. K."/>
            <person name="Rhodes N."/>
            <person name="Thang M."/>
            <person name="Chan C."/>
        </authorList>
    </citation>
    <scope>NUCLEOTIDE SEQUENCE</scope>
</reference>
<feature type="transmembrane region" description="Helical" evidence="2">
    <location>
        <begin position="1033"/>
        <end position="1058"/>
    </location>
</feature>